<sequence>MKQVLSDLRIIEFGTDVAAANTGRLLAAYGADVITIEPPQGHPIRYLPPWPAQNVSTAPDPETSILFAYLGTGKRSVRIDLENSKDVDAANRLILSAHGVIDSYAPGQLAKYGIDLESLAEEKPSLSAVKITPYGQTGPKADWSASALTSAASGGQLYLTGDKEKPPLLTAGHQAYYQGSLHALGALLTALYAAEKTGIGDIVDISLQEVQAATLEGAGPSALWYNSEQSRGGNNPRALWGVHPCKDGWIGVASMPRQTHSVLDVMSMPELKEDPLFRDSKWTAESDDLLRHLVPNFTTSHTAEEIFRMADDHRAPFAMIPSPDELLKWPHYLETGFWQEVDHPALGKHPVPSGPVWFSLDTDNSGSPDKGEFRPAPKIGEHTLEVLEELTSSETTTPRTSPKADVSDSSPLEGIRIVDMTQVWSGPYATRFLADMGADVIKVEGPTFPDPIRTAGGARTVPEINLSPYFSEYNRGKRSLAIDIKQKSGLNALKRLISTADVFVENWSSGVADRNELGYKDLVSLNPHIIYVSMPGFGHTGSDASRVGFGPTIEQMGGLVALQGYEGDAPHKSGISYGDPIAGAACASAIVASLLYREQHGKGCYSVLPQR</sequence>
<feature type="region of interest" description="Disordered" evidence="2">
    <location>
        <begin position="360"/>
        <end position="410"/>
    </location>
</feature>
<name>A0A381UMA7_9ZZZZ</name>
<organism evidence="3">
    <name type="scientific">marine metagenome</name>
    <dbReference type="NCBI Taxonomy" id="408172"/>
    <lineage>
        <taxon>unclassified sequences</taxon>
        <taxon>metagenomes</taxon>
        <taxon>ecological metagenomes</taxon>
    </lineage>
</organism>
<dbReference type="SUPFAM" id="SSF89796">
    <property type="entry name" value="CoA-transferase family III (CaiB/BaiF)"/>
    <property type="match status" value="2"/>
</dbReference>
<accession>A0A381UMA7</accession>
<dbReference type="InterPro" id="IPR050483">
    <property type="entry name" value="CoA-transferase_III_domain"/>
</dbReference>
<evidence type="ECO:0000256" key="2">
    <source>
        <dbReference type="SAM" id="MobiDB-lite"/>
    </source>
</evidence>
<dbReference type="EMBL" id="UINC01006723">
    <property type="protein sequence ID" value="SVA29250.1"/>
    <property type="molecule type" value="Genomic_DNA"/>
</dbReference>
<dbReference type="InterPro" id="IPR023606">
    <property type="entry name" value="CoA-Trfase_III_dom_1_sf"/>
</dbReference>
<dbReference type="GO" id="GO:0008410">
    <property type="term" value="F:CoA-transferase activity"/>
    <property type="evidence" value="ECO:0007669"/>
    <property type="project" value="TreeGrafter"/>
</dbReference>
<dbReference type="InterPro" id="IPR044855">
    <property type="entry name" value="CoA-Trfase_III_dom3_sf"/>
</dbReference>
<proteinExistence type="predicted"/>
<dbReference type="Pfam" id="PF02515">
    <property type="entry name" value="CoA_transf_3"/>
    <property type="match status" value="2"/>
</dbReference>
<feature type="compositionally biased region" description="Low complexity" evidence="2">
    <location>
        <begin position="389"/>
        <end position="401"/>
    </location>
</feature>
<reference evidence="3" key="1">
    <citation type="submission" date="2018-05" db="EMBL/GenBank/DDBJ databases">
        <authorList>
            <person name="Lanie J.A."/>
            <person name="Ng W.-L."/>
            <person name="Kazmierczak K.M."/>
            <person name="Andrzejewski T.M."/>
            <person name="Davidsen T.M."/>
            <person name="Wayne K.J."/>
            <person name="Tettelin H."/>
            <person name="Glass J.I."/>
            <person name="Rusch D."/>
            <person name="Podicherti R."/>
            <person name="Tsui H.-C.T."/>
            <person name="Winkler M.E."/>
        </authorList>
    </citation>
    <scope>NUCLEOTIDE SEQUENCE</scope>
</reference>
<feature type="compositionally biased region" description="Basic and acidic residues" evidence="2">
    <location>
        <begin position="369"/>
        <end position="385"/>
    </location>
</feature>
<protein>
    <recommendedName>
        <fullName evidence="4">CoA transferase</fullName>
    </recommendedName>
</protein>
<keyword evidence="1" id="KW-0808">Transferase</keyword>
<dbReference type="PANTHER" id="PTHR48207">
    <property type="entry name" value="SUCCINATE--HYDROXYMETHYLGLUTARATE COA-TRANSFERASE"/>
    <property type="match status" value="1"/>
</dbReference>
<dbReference type="AlphaFoldDB" id="A0A381UMA7"/>
<dbReference type="Gene3D" id="3.30.1540.10">
    <property type="entry name" value="formyl-coa transferase, domain 3"/>
    <property type="match status" value="1"/>
</dbReference>
<feature type="non-terminal residue" evidence="3">
    <location>
        <position position="611"/>
    </location>
</feature>
<evidence type="ECO:0008006" key="4">
    <source>
        <dbReference type="Google" id="ProtNLM"/>
    </source>
</evidence>
<evidence type="ECO:0000256" key="1">
    <source>
        <dbReference type="ARBA" id="ARBA00022679"/>
    </source>
</evidence>
<dbReference type="Gene3D" id="3.40.50.10540">
    <property type="entry name" value="Crotonobetainyl-coa:carnitine coa-transferase, domain 1"/>
    <property type="match status" value="2"/>
</dbReference>
<gene>
    <name evidence="3" type="ORF">METZ01_LOCUS82104</name>
</gene>
<dbReference type="InterPro" id="IPR003673">
    <property type="entry name" value="CoA-Trfase_fam_III"/>
</dbReference>
<dbReference type="PANTHER" id="PTHR48207:SF4">
    <property type="entry name" value="BLL6097 PROTEIN"/>
    <property type="match status" value="1"/>
</dbReference>
<evidence type="ECO:0000313" key="3">
    <source>
        <dbReference type="EMBL" id="SVA29250.1"/>
    </source>
</evidence>